<dbReference type="GO" id="GO:0030288">
    <property type="term" value="C:outer membrane-bounded periplasmic space"/>
    <property type="evidence" value="ECO:0007669"/>
    <property type="project" value="TreeGrafter"/>
</dbReference>
<keyword evidence="5" id="KW-0813">Transport</keyword>
<dbReference type="RefSeq" id="WP_008031185.1">
    <property type="nucleotide sequence ID" value="NZ_ACYY01000015.1"/>
</dbReference>
<protein>
    <submittedName>
        <fullName evidence="5">ABC sugar transporter, periplasmic ligand binding protein</fullName>
    </submittedName>
</protein>
<accession>C8S2Q8</accession>
<dbReference type="AlphaFoldDB" id="C8S2Q8"/>
<proteinExistence type="inferred from homology"/>
<dbReference type="STRING" id="371731.Rsw2DRAFT_2336"/>
<sequence length="328" mass="34830">MKTKLKLTAALLATGSMLAMAGPSLAADVTIATVVKIAGIQWFNRMEEGVKKYAADTGTKAFQVGPAQADPQQQAALIEDMIAQGVNALAVVPMSPEALEPVLKRAMDAGITVVTHEAAAQQNTTYDLEAFVNEDFGANLMEQMATCMGGEGEYAVFVGSLTSQTHNQWVDGAIAYQKANYPKMTLVGDKNETFDDQQKAYEKAQEVLRAFPNVKGLQGSASTDVAGIGLAVEERGIGDKTCVFGTSLPSIAGQYLETGAVDGIGFWDPSVAGYAMNKLAQMVMNGEAVTDGMDLGLPGYEKVKLDGKVIYGQAWVNVNKANMAEYPF</sequence>
<feature type="domain" description="Periplasmic binding protein" evidence="4">
    <location>
        <begin position="31"/>
        <end position="287"/>
    </location>
</feature>
<evidence type="ECO:0000256" key="2">
    <source>
        <dbReference type="ARBA" id="ARBA00007639"/>
    </source>
</evidence>
<feature type="signal peptide" evidence="3">
    <location>
        <begin position="1"/>
        <end position="21"/>
    </location>
</feature>
<dbReference type="PANTHER" id="PTHR30036">
    <property type="entry name" value="D-XYLOSE-BINDING PERIPLASMIC PROTEIN"/>
    <property type="match status" value="1"/>
</dbReference>
<evidence type="ECO:0000256" key="3">
    <source>
        <dbReference type="SAM" id="SignalP"/>
    </source>
</evidence>
<gene>
    <name evidence="5" type="ORF">Rsw2DRAFT_2336</name>
</gene>
<keyword evidence="3" id="KW-0732">Signal</keyword>
<evidence type="ECO:0000256" key="1">
    <source>
        <dbReference type="ARBA" id="ARBA00004418"/>
    </source>
</evidence>
<comment type="caution">
    <text evidence="5">The sequence shown here is derived from an EMBL/GenBank/DDBJ whole genome shotgun (WGS) entry which is preliminary data.</text>
</comment>
<keyword evidence="5" id="KW-0762">Sugar transport</keyword>
<dbReference type="CDD" id="cd20001">
    <property type="entry name" value="PBP1_LsrB_Quorum_Sensing-like"/>
    <property type="match status" value="1"/>
</dbReference>
<organism evidence="5 6">
    <name type="scientific">Rhodobacter ferrooxidans</name>
    <dbReference type="NCBI Taxonomy" id="371731"/>
    <lineage>
        <taxon>Bacteria</taxon>
        <taxon>Pseudomonadati</taxon>
        <taxon>Pseudomonadota</taxon>
        <taxon>Alphaproteobacteria</taxon>
        <taxon>Rhodobacterales</taxon>
        <taxon>Rhodobacter group</taxon>
        <taxon>Rhodobacter</taxon>
    </lineage>
</organism>
<dbReference type="InterPro" id="IPR050555">
    <property type="entry name" value="Bact_Solute-Bind_Prot2"/>
</dbReference>
<dbReference type="EMBL" id="ACYY01000015">
    <property type="protein sequence ID" value="EEW24734.1"/>
    <property type="molecule type" value="Genomic_DNA"/>
</dbReference>
<dbReference type="PANTHER" id="PTHR30036:SF7">
    <property type="entry name" value="ABC TRANSPORTER PERIPLASMIC-BINDING PROTEIN YPHF"/>
    <property type="match status" value="1"/>
</dbReference>
<evidence type="ECO:0000313" key="6">
    <source>
        <dbReference type="Proteomes" id="UP000010121"/>
    </source>
</evidence>
<dbReference type="Pfam" id="PF13407">
    <property type="entry name" value="Peripla_BP_4"/>
    <property type="match status" value="1"/>
</dbReference>
<feature type="chain" id="PRO_5002991835" evidence="3">
    <location>
        <begin position="22"/>
        <end position="328"/>
    </location>
</feature>
<comment type="similarity">
    <text evidence="2">Belongs to the bacterial solute-binding protein 2 family.</text>
</comment>
<comment type="subcellular location">
    <subcellularLocation>
        <location evidence="1">Periplasm</location>
    </subcellularLocation>
</comment>
<dbReference type="Gene3D" id="3.40.50.2300">
    <property type="match status" value="2"/>
</dbReference>
<reference evidence="5 6" key="1">
    <citation type="submission" date="2009-08" db="EMBL/GenBank/DDBJ databases">
        <title>The draft genome of Rhodobacter sp. SW2.</title>
        <authorList>
            <consortium name="US DOE Joint Genome Institute (JGI-PGF)"/>
            <person name="Lucas S."/>
            <person name="Copeland A."/>
            <person name="Lapidus A."/>
            <person name="Glavina del Rio T."/>
            <person name="Tice H."/>
            <person name="Bruce D."/>
            <person name="Goodwin L."/>
            <person name="Pitluck S."/>
            <person name="Larimer F."/>
            <person name="Land M.L."/>
            <person name="Hauser L."/>
            <person name="Emerson D."/>
        </authorList>
    </citation>
    <scope>NUCLEOTIDE SEQUENCE [LARGE SCALE GENOMIC DNA]</scope>
    <source>
        <strain evidence="5 6">SW2</strain>
    </source>
</reference>
<dbReference type="OrthoDB" id="9781890at2"/>
<name>C8S2Q8_9RHOB</name>
<dbReference type="InterPro" id="IPR025997">
    <property type="entry name" value="SBP_2_dom"/>
</dbReference>
<dbReference type="SUPFAM" id="SSF53822">
    <property type="entry name" value="Periplasmic binding protein-like I"/>
    <property type="match status" value="1"/>
</dbReference>
<dbReference type="GO" id="GO:0030246">
    <property type="term" value="F:carbohydrate binding"/>
    <property type="evidence" value="ECO:0007669"/>
    <property type="project" value="TreeGrafter"/>
</dbReference>
<dbReference type="eggNOG" id="COG1879">
    <property type="taxonomic scope" value="Bacteria"/>
</dbReference>
<evidence type="ECO:0000313" key="5">
    <source>
        <dbReference type="EMBL" id="EEW24734.1"/>
    </source>
</evidence>
<dbReference type="InterPro" id="IPR028082">
    <property type="entry name" value="Peripla_BP_I"/>
</dbReference>
<dbReference type="Proteomes" id="UP000010121">
    <property type="component" value="Unassembled WGS sequence"/>
</dbReference>
<evidence type="ECO:0000259" key="4">
    <source>
        <dbReference type="Pfam" id="PF13407"/>
    </source>
</evidence>
<keyword evidence="6" id="KW-1185">Reference proteome</keyword>